<gene>
    <name evidence="3" type="ORF">BG006_008242</name>
    <name evidence="4" type="ORF">BG006_008245</name>
</gene>
<feature type="coiled-coil region" evidence="1">
    <location>
        <begin position="201"/>
        <end position="279"/>
    </location>
</feature>
<evidence type="ECO:0000313" key="3">
    <source>
        <dbReference type="EMBL" id="KAF9336560.1"/>
    </source>
</evidence>
<protein>
    <submittedName>
        <fullName evidence="4">Uncharacterized protein</fullName>
    </submittedName>
</protein>
<name>A0A9P5SS08_9FUNG</name>
<dbReference type="Proteomes" id="UP000696485">
    <property type="component" value="Unassembled WGS sequence"/>
</dbReference>
<evidence type="ECO:0000313" key="5">
    <source>
        <dbReference type="Proteomes" id="UP000696485"/>
    </source>
</evidence>
<reference evidence="4" key="1">
    <citation type="journal article" date="2020" name="Fungal Divers.">
        <title>Resolving the Mortierellaceae phylogeny through synthesis of multi-gene phylogenetics and phylogenomics.</title>
        <authorList>
            <person name="Vandepol N."/>
            <person name="Liber J."/>
            <person name="Desiro A."/>
            <person name="Na H."/>
            <person name="Kennedy M."/>
            <person name="Barry K."/>
            <person name="Grigoriev I.V."/>
            <person name="Miller A.N."/>
            <person name="O'Donnell K."/>
            <person name="Stajich J.E."/>
            <person name="Bonito G."/>
        </authorList>
    </citation>
    <scope>NUCLEOTIDE SEQUENCE</scope>
    <source>
        <strain evidence="4">NVP1</strain>
    </source>
</reference>
<feature type="region of interest" description="Disordered" evidence="2">
    <location>
        <begin position="99"/>
        <end position="159"/>
    </location>
</feature>
<evidence type="ECO:0000313" key="4">
    <source>
        <dbReference type="EMBL" id="KAF9336563.1"/>
    </source>
</evidence>
<dbReference type="EMBL" id="JAAAUY010000055">
    <property type="protein sequence ID" value="KAF9336560.1"/>
    <property type="molecule type" value="Genomic_DNA"/>
</dbReference>
<proteinExistence type="predicted"/>
<sequence>MATFFDWITDPHNHERLHKKNPVSGQKPKDIRQEIANIVNKKHNTAWTELQVKSKIAYSKTKYREAMKLNSTGKGARVSCEQLDLCPEFVRLHQVYGGNLAANPPPPRQSTYFGDEPTAYDISDNESSDLEAHDETSDTDVHDDSPLEPVNKRRKGNSITSPEILTTFIDRMQQLSYQHRQAYDENRSELRQRELAIEARERELTEKLLRVAQDLNRLAEEARVRLRQELAIERAEFRKEMAEERAEFKREKAEFSKERDQLKMENAALRKELEVLQKNY</sequence>
<dbReference type="AlphaFoldDB" id="A0A9P5SS08"/>
<evidence type="ECO:0000256" key="1">
    <source>
        <dbReference type="SAM" id="Coils"/>
    </source>
</evidence>
<keyword evidence="5" id="KW-1185">Reference proteome</keyword>
<keyword evidence="1" id="KW-0175">Coiled coil</keyword>
<comment type="caution">
    <text evidence="4">The sequence shown here is derived from an EMBL/GenBank/DDBJ whole genome shotgun (WGS) entry which is preliminary data.</text>
</comment>
<accession>A0A9P5SS08</accession>
<evidence type="ECO:0000256" key="2">
    <source>
        <dbReference type="SAM" id="MobiDB-lite"/>
    </source>
</evidence>
<feature type="compositionally biased region" description="Basic and acidic residues" evidence="2">
    <location>
        <begin position="130"/>
        <end position="145"/>
    </location>
</feature>
<dbReference type="EMBL" id="JAAAUY010000055">
    <property type="protein sequence ID" value="KAF9336563.1"/>
    <property type="molecule type" value="Genomic_DNA"/>
</dbReference>
<organism evidence="4 5">
    <name type="scientific">Podila minutissima</name>
    <dbReference type="NCBI Taxonomy" id="64525"/>
    <lineage>
        <taxon>Eukaryota</taxon>
        <taxon>Fungi</taxon>
        <taxon>Fungi incertae sedis</taxon>
        <taxon>Mucoromycota</taxon>
        <taxon>Mortierellomycotina</taxon>
        <taxon>Mortierellomycetes</taxon>
        <taxon>Mortierellales</taxon>
        <taxon>Mortierellaceae</taxon>
        <taxon>Podila</taxon>
    </lineage>
</organism>